<feature type="transmembrane region" description="Helical" evidence="1">
    <location>
        <begin position="158"/>
        <end position="179"/>
    </location>
</feature>
<evidence type="ECO:0000313" key="2">
    <source>
        <dbReference type="EMBL" id="MBM7556802.1"/>
    </source>
</evidence>
<keyword evidence="1" id="KW-0812">Transmembrane</keyword>
<feature type="transmembrane region" description="Helical" evidence="1">
    <location>
        <begin position="213"/>
        <end position="229"/>
    </location>
</feature>
<feature type="transmembrane region" description="Helical" evidence="1">
    <location>
        <begin position="54"/>
        <end position="73"/>
    </location>
</feature>
<keyword evidence="3" id="KW-1185">Reference proteome</keyword>
<feature type="transmembrane region" description="Helical" evidence="1">
    <location>
        <begin position="128"/>
        <end position="146"/>
    </location>
</feature>
<sequence length="312" mass="35288">MLIKLLLAIVITLLFYVRHKVGFKMKIFFHPLLLAPALGWLLSPSVLGVSEGSFSAGIIIGVLTELLWGSNLVDFTAGLQYGLLTSLLSVSLVALTANINLLFPLSLVVLLLYSWQETVASYFSEKKWYIYLMGVFNFLILLGAPLVEKILGWLPAEILGNITVAEGLIPAVALGFIFVQGIFPVFKRDNIWYYAYLLAVLMTTVLMINDEPWAVFFFPLVWYSIYYLWNQTKEVKFKKYFRYSLAVIVVITAALFLKFDSSYITTNVQYVLWAESLVALFAVLRFLKLTAIEGYFIMILLSIIGSKIGMFI</sequence>
<feature type="transmembrane region" description="Helical" evidence="1">
    <location>
        <begin position="30"/>
        <end position="47"/>
    </location>
</feature>
<dbReference type="RefSeq" id="WP_204701577.1">
    <property type="nucleotide sequence ID" value="NZ_JAFBDQ010000007.1"/>
</dbReference>
<organism evidence="2 3">
    <name type="scientific">Halanaerobacter jeridensis</name>
    <dbReference type="NCBI Taxonomy" id="706427"/>
    <lineage>
        <taxon>Bacteria</taxon>
        <taxon>Bacillati</taxon>
        <taxon>Bacillota</taxon>
        <taxon>Clostridia</taxon>
        <taxon>Halanaerobiales</taxon>
        <taxon>Halobacteroidaceae</taxon>
        <taxon>Halanaerobacter</taxon>
    </lineage>
</organism>
<keyword evidence="1" id="KW-1133">Transmembrane helix</keyword>
<name>A0A938XWA5_9FIRM</name>
<dbReference type="Proteomes" id="UP000774000">
    <property type="component" value="Unassembled WGS sequence"/>
</dbReference>
<reference evidence="2" key="1">
    <citation type="submission" date="2021-01" db="EMBL/GenBank/DDBJ databases">
        <title>Genomic Encyclopedia of Type Strains, Phase IV (KMG-IV): sequencing the most valuable type-strain genomes for metagenomic binning, comparative biology and taxonomic classification.</title>
        <authorList>
            <person name="Goeker M."/>
        </authorList>
    </citation>
    <scope>NUCLEOTIDE SEQUENCE</scope>
    <source>
        <strain evidence="2">DSM 23230</strain>
    </source>
</reference>
<gene>
    <name evidence="2" type="ORF">JOC47_001653</name>
</gene>
<dbReference type="AlphaFoldDB" id="A0A938XWA5"/>
<evidence type="ECO:0000313" key="3">
    <source>
        <dbReference type="Proteomes" id="UP000774000"/>
    </source>
</evidence>
<keyword evidence="1" id="KW-0472">Membrane</keyword>
<feature type="transmembrane region" description="Helical" evidence="1">
    <location>
        <begin position="191"/>
        <end position="207"/>
    </location>
</feature>
<dbReference type="EMBL" id="JAFBDQ010000007">
    <property type="protein sequence ID" value="MBM7556802.1"/>
    <property type="molecule type" value="Genomic_DNA"/>
</dbReference>
<comment type="caution">
    <text evidence="2">The sequence shown here is derived from an EMBL/GenBank/DDBJ whole genome shotgun (WGS) entry which is preliminary data.</text>
</comment>
<accession>A0A938XWA5</accession>
<feature type="transmembrane region" description="Helical" evidence="1">
    <location>
        <begin position="294"/>
        <end position="311"/>
    </location>
</feature>
<protein>
    <submittedName>
        <fullName evidence="2">PTS system mannose-specific IIC component</fullName>
    </submittedName>
</protein>
<proteinExistence type="predicted"/>
<feature type="transmembrane region" description="Helical" evidence="1">
    <location>
        <begin position="241"/>
        <end position="258"/>
    </location>
</feature>
<evidence type="ECO:0000256" key="1">
    <source>
        <dbReference type="SAM" id="Phobius"/>
    </source>
</evidence>
<feature type="transmembrane region" description="Helical" evidence="1">
    <location>
        <begin position="93"/>
        <end position="116"/>
    </location>
</feature>